<protein>
    <submittedName>
        <fullName evidence="2">Methyltransferase domain-containing protein</fullName>
    </submittedName>
</protein>
<dbReference type="PANTHER" id="PTHR14911:SF13">
    <property type="entry name" value="TRNA (GUANINE(6)-N2)-METHYLTRANSFERASE THUMP3"/>
    <property type="match status" value="1"/>
</dbReference>
<dbReference type="EMBL" id="DVNZ01000184">
    <property type="protein sequence ID" value="HIU94657.1"/>
    <property type="molecule type" value="Genomic_DNA"/>
</dbReference>
<dbReference type="InterPro" id="IPR000241">
    <property type="entry name" value="RlmKL-like_Mtase"/>
</dbReference>
<sequence>MSAAGALFAQAAARQDWTAAAAALSQLCALAKKQAQREALQKELRRDALHAALACPEPKARKNAARLLSAVGDAGDAPALAAALGREGTRYVVPSLLLALGAVGGDAAAAALRAYVPPEPAGPEEQKHCEQIAAAHRLALDRCCAETPAPLHSLRAPREALLRPPAGLAEALLDELAALRIPAAAAEGGVRVRASSLDALYRARCFFEILLPCGRVPLAPEAVARAARSGWESLCGGAPDAPDAPALPYRVELQRYEGDRAGFIRALARAVGGRNQPGHYAFELRVVCCGAQADVFVVPAAVPDARFAYRTAAVPAAIHPVTAAALMRLAAMRLAGRARLRVYDPCCGGGTLLVEAARAMDCAALLGTDVSPAAVAIARQSLRAAGLHGAVLRRDCLRFDPGAPLDLVAANLPFGNRVGSHAANAPLYRGLAARLGALLRPGGLALLYTAEGRLLANILRGAPGLAVEAVYATEAGGLAPRAFFIRRA</sequence>
<evidence type="ECO:0000313" key="2">
    <source>
        <dbReference type="EMBL" id="HIU94657.1"/>
    </source>
</evidence>
<keyword evidence="2" id="KW-0489">Methyltransferase</keyword>
<evidence type="ECO:0000313" key="3">
    <source>
        <dbReference type="Proteomes" id="UP000824128"/>
    </source>
</evidence>
<dbReference type="CDD" id="cd02440">
    <property type="entry name" value="AdoMet_MTases"/>
    <property type="match status" value="1"/>
</dbReference>
<proteinExistence type="predicted"/>
<dbReference type="GO" id="GO:0030488">
    <property type="term" value="P:tRNA methylation"/>
    <property type="evidence" value="ECO:0007669"/>
    <property type="project" value="TreeGrafter"/>
</dbReference>
<reference evidence="2" key="1">
    <citation type="submission" date="2020-10" db="EMBL/GenBank/DDBJ databases">
        <authorList>
            <person name="Gilroy R."/>
        </authorList>
    </citation>
    <scope>NUCLEOTIDE SEQUENCE</scope>
    <source>
        <strain evidence="2">ChiGjej2B2-16831</strain>
    </source>
</reference>
<dbReference type="Gene3D" id="3.40.50.150">
    <property type="entry name" value="Vaccinia Virus protein VP39"/>
    <property type="match status" value="1"/>
</dbReference>
<gene>
    <name evidence="2" type="ORF">IAD24_05800</name>
</gene>
<accession>A0A9D1N4M3</accession>
<dbReference type="Proteomes" id="UP000824128">
    <property type="component" value="Unassembled WGS sequence"/>
</dbReference>
<evidence type="ECO:0000259" key="1">
    <source>
        <dbReference type="Pfam" id="PF01170"/>
    </source>
</evidence>
<organism evidence="2 3">
    <name type="scientific">Candidatus Aphodomorpha intestinavium</name>
    <dbReference type="NCBI Taxonomy" id="2840672"/>
    <lineage>
        <taxon>Bacteria</taxon>
        <taxon>Bacillati</taxon>
        <taxon>Bacillota</taxon>
        <taxon>Clostridia</taxon>
        <taxon>Eubacteriales</taxon>
        <taxon>Candidatus Aphodomorpha</taxon>
    </lineage>
</organism>
<name>A0A9D1N4M3_9FIRM</name>
<dbReference type="AlphaFoldDB" id="A0A9D1N4M3"/>
<dbReference type="InterPro" id="IPR029063">
    <property type="entry name" value="SAM-dependent_MTases_sf"/>
</dbReference>
<reference evidence="2" key="2">
    <citation type="journal article" date="2021" name="PeerJ">
        <title>Extensive microbial diversity within the chicken gut microbiome revealed by metagenomics and culture.</title>
        <authorList>
            <person name="Gilroy R."/>
            <person name="Ravi A."/>
            <person name="Getino M."/>
            <person name="Pursley I."/>
            <person name="Horton D.L."/>
            <person name="Alikhan N.F."/>
            <person name="Baker D."/>
            <person name="Gharbi K."/>
            <person name="Hall N."/>
            <person name="Watson M."/>
            <person name="Adriaenssens E.M."/>
            <person name="Foster-Nyarko E."/>
            <person name="Jarju S."/>
            <person name="Secka A."/>
            <person name="Antonio M."/>
            <person name="Oren A."/>
            <person name="Chaudhuri R.R."/>
            <person name="La Ragione R."/>
            <person name="Hildebrand F."/>
            <person name="Pallen M.J."/>
        </authorList>
    </citation>
    <scope>NUCLEOTIDE SEQUENCE</scope>
    <source>
        <strain evidence="2">ChiGjej2B2-16831</strain>
    </source>
</reference>
<dbReference type="Pfam" id="PF01170">
    <property type="entry name" value="UPF0020"/>
    <property type="match status" value="1"/>
</dbReference>
<feature type="domain" description="Ribosomal RNA large subunit methyltransferase K/L-like methyltransferase" evidence="1">
    <location>
        <begin position="309"/>
        <end position="462"/>
    </location>
</feature>
<keyword evidence="2" id="KW-0808">Transferase</keyword>
<dbReference type="GO" id="GO:0016423">
    <property type="term" value="F:tRNA (guanine) methyltransferase activity"/>
    <property type="evidence" value="ECO:0007669"/>
    <property type="project" value="TreeGrafter"/>
</dbReference>
<comment type="caution">
    <text evidence="2">The sequence shown here is derived from an EMBL/GenBank/DDBJ whole genome shotgun (WGS) entry which is preliminary data.</text>
</comment>
<dbReference type="PANTHER" id="PTHR14911">
    <property type="entry name" value="THUMP DOMAIN-CONTAINING"/>
    <property type="match status" value="1"/>
</dbReference>
<dbReference type="SUPFAM" id="SSF53335">
    <property type="entry name" value="S-adenosyl-L-methionine-dependent methyltransferases"/>
    <property type="match status" value="1"/>
</dbReference>